<protein>
    <recommendedName>
        <fullName evidence="2">CAAX prenyl protease 2/Lysostaphin resistance protein A-like domain-containing protein</fullName>
    </recommendedName>
</protein>
<dbReference type="OrthoDB" id="4407663at2"/>
<evidence type="ECO:0000313" key="3">
    <source>
        <dbReference type="EMBL" id="GAC69440.1"/>
    </source>
</evidence>
<evidence type="ECO:0000313" key="4">
    <source>
        <dbReference type="Proteomes" id="UP000011666"/>
    </source>
</evidence>
<keyword evidence="4" id="KW-1185">Reference proteome</keyword>
<feature type="transmembrane region" description="Helical" evidence="1">
    <location>
        <begin position="203"/>
        <end position="231"/>
    </location>
</feature>
<accession>M0QLB8</accession>
<organism evidence="3 4">
    <name type="scientific">Gordonia soli NBRC 108243</name>
    <dbReference type="NCBI Taxonomy" id="1223545"/>
    <lineage>
        <taxon>Bacteria</taxon>
        <taxon>Bacillati</taxon>
        <taxon>Actinomycetota</taxon>
        <taxon>Actinomycetes</taxon>
        <taxon>Mycobacteriales</taxon>
        <taxon>Gordoniaceae</taxon>
        <taxon>Gordonia</taxon>
    </lineage>
</organism>
<proteinExistence type="predicted"/>
<dbReference type="EMBL" id="BANX01000025">
    <property type="protein sequence ID" value="GAC69440.1"/>
    <property type="molecule type" value="Genomic_DNA"/>
</dbReference>
<dbReference type="InterPro" id="IPR003675">
    <property type="entry name" value="Rce1/LyrA-like_dom"/>
</dbReference>
<dbReference type="STRING" id="1223545.GS4_25_00100"/>
<dbReference type="eggNOG" id="COG1266">
    <property type="taxonomic scope" value="Bacteria"/>
</dbReference>
<feature type="transmembrane region" description="Helical" evidence="1">
    <location>
        <begin position="238"/>
        <end position="260"/>
    </location>
</feature>
<evidence type="ECO:0000256" key="1">
    <source>
        <dbReference type="SAM" id="Phobius"/>
    </source>
</evidence>
<keyword evidence="1" id="KW-0472">Membrane</keyword>
<feature type="transmembrane region" description="Helical" evidence="1">
    <location>
        <begin position="122"/>
        <end position="143"/>
    </location>
</feature>
<name>M0QLB8_9ACTN</name>
<sequence>MTPEPSTTTTEPVASTGLVRSIVSAVFTEAPGDIDSPAALRRRRIVATVFLVAGAVTLGFSLSVDPGDTAFYPLTIGLALIWVIGALASGHVSMGRFGIRRRVSGDIAPAGRVAEYRTTSGAVALGTVVGAAVGGAFLVGALITREIPTLSRLVVQVLDFADYGSIVVVTLITLGNGVAEELFFRGAVYSAAHGYRPLLTSTVLYVIATLASGNPMLGFAAVILGIVCAILRRATGGVLAPICTHVVWAAIVLFALPPIFG</sequence>
<dbReference type="GO" id="GO:0080120">
    <property type="term" value="P:CAAX-box protein maturation"/>
    <property type="evidence" value="ECO:0007669"/>
    <property type="project" value="UniProtKB-ARBA"/>
</dbReference>
<dbReference type="Pfam" id="PF02517">
    <property type="entry name" value="Rce1-like"/>
    <property type="match status" value="1"/>
</dbReference>
<keyword evidence="1" id="KW-1133">Transmembrane helix</keyword>
<gene>
    <name evidence="3" type="ORF">GS4_25_00100</name>
</gene>
<dbReference type="GO" id="GO:0004175">
    <property type="term" value="F:endopeptidase activity"/>
    <property type="evidence" value="ECO:0007669"/>
    <property type="project" value="UniProtKB-ARBA"/>
</dbReference>
<feature type="domain" description="CAAX prenyl protease 2/Lysostaphin resistance protein A-like" evidence="2">
    <location>
        <begin position="165"/>
        <end position="250"/>
    </location>
</feature>
<dbReference type="Proteomes" id="UP000011666">
    <property type="component" value="Unassembled WGS sequence"/>
</dbReference>
<comment type="caution">
    <text evidence="3">The sequence shown here is derived from an EMBL/GenBank/DDBJ whole genome shotgun (WGS) entry which is preliminary data.</text>
</comment>
<dbReference type="AlphaFoldDB" id="M0QLB8"/>
<feature type="transmembrane region" description="Helical" evidence="1">
    <location>
        <begin position="45"/>
        <end position="64"/>
    </location>
</feature>
<feature type="transmembrane region" description="Helical" evidence="1">
    <location>
        <begin position="70"/>
        <end position="92"/>
    </location>
</feature>
<keyword evidence="1" id="KW-0812">Transmembrane</keyword>
<evidence type="ECO:0000259" key="2">
    <source>
        <dbReference type="Pfam" id="PF02517"/>
    </source>
</evidence>
<dbReference type="RefSeq" id="WP_007622519.1">
    <property type="nucleotide sequence ID" value="NZ_BANX01000025.1"/>
</dbReference>
<reference evidence="3 4" key="1">
    <citation type="submission" date="2013-01" db="EMBL/GenBank/DDBJ databases">
        <title>Whole genome shotgun sequence of Gordonia soli NBRC 108243.</title>
        <authorList>
            <person name="Isaki-Nakamura S."/>
            <person name="Hosoyama A."/>
            <person name="Tsuchikane K."/>
            <person name="Ando Y."/>
            <person name="Baba S."/>
            <person name="Ohji S."/>
            <person name="Hamada M."/>
            <person name="Tamura T."/>
            <person name="Yamazoe A."/>
            <person name="Yamazaki S."/>
            <person name="Fujita N."/>
        </authorList>
    </citation>
    <scope>NUCLEOTIDE SEQUENCE [LARGE SCALE GENOMIC DNA]</scope>
    <source>
        <strain evidence="3 4">NBRC 108243</strain>
    </source>
</reference>